<dbReference type="EMBL" id="QMDX01000029">
    <property type="protein sequence ID" value="TSD08705.1"/>
    <property type="molecule type" value="Genomic_DNA"/>
</dbReference>
<evidence type="ECO:0000313" key="3">
    <source>
        <dbReference type="EMBL" id="TSD08705.1"/>
    </source>
</evidence>
<dbReference type="RefSeq" id="WP_144263613.1">
    <property type="nucleotide sequence ID" value="NZ_QMDX01000029.1"/>
</dbReference>
<accession>A0A554MUA6</accession>
<feature type="region of interest" description="Disordered" evidence="1">
    <location>
        <begin position="1"/>
        <end position="21"/>
    </location>
</feature>
<dbReference type="Gene3D" id="2.130.10.10">
    <property type="entry name" value="YVTN repeat-like/Quinoprotein amine dehydrogenase"/>
    <property type="match status" value="1"/>
</dbReference>
<dbReference type="OrthoDB" id="8638at2157"/>
<keyword evidence="4" id="KW-1185">Reference proteome</keyword>
<feature type="compositionally biased region" description="Polar residues" evidence="1">
    <location>
        <begin position="10"/>
        <end position="20"/>
    </location>
</feature>
<gene>
    <name evidence="3" type="ORF">DP107_18680</name>
</gene>
<name>A0A554MUA6_9EURY</name>
<organism evidence="3 4">
    <name type="scientific">Haloglomus irregulare</name>
    <dbReference type="NCBI Taxonomy" id="2234134"/>
    <lineage>
        <taxon>Archaea</taxon>
        <taxon>Methanobacteriati</taxon>
        <taxon>Methanobacteriota</taxon>
        <taxon>Stenosarchaea group</taxon>
        <taxon>Halobacteria</taxon>
        <taxon>Halobacteriales</taxon>
        <taxon>Natronomonadaceae</taxon>
        <taxon>Haloglomus</taxon>
    </lineage>
</organism>
<dbReference type="InterPro" id="IPR011047">
    <property type="entry name" value="Quinoprotein_ADH-like_sf"/>
</dbReference>
<evidence type="ECO:0000313" key="4">
    <source>
        <dbReference type="Proteomes" id="UP000319894"/>
    </source>
</evidence>
<protein>
    <recommendedName>
        <fullName evidence="2">Pyrrolo-quinoline quinone repeat domain-containing protein</fullName>
    </recommendedName>
</protein>
<reference evidence="3 4" key="1">
    <citation type="submission" date="2018-06" db="EMBL/GenBank/DDBJ databases">
        <title>Natronomonas sp. F16-60 a new haloarchaeon isolated from a solar saltern of Isla Cristina, Huelva, Spain.</title>
        <authorList>
            <person name="Duran-Viseras A."/>
            <person name="Sanchez-Porro C."/>
            <person name="Ventosa A."/>
        </authorList>
    </citation>
    <scope>NUCLEOTIDE SEQUENCE [LARGE SCALE GENOMIC DNA]</scope>
    <source>
        <strain evidence="3 4">F16-60</strain>
    </source>
</reference>
<dbReference type="InParanoid" id="A0A554MUA6"/>
<sequence>MPCAPRNANCAHQTESNSGPQLYLPSGSRLLAFGTEEGRQQWRVNIESAIRTPPVVAGDTVYIVGETITVLDSTTGEQWWTAEVQQPGVAIPGEAKLALAWNTPKTAPSRHSPGRLWRRRLTRHRNGGDPDAEHGDCGNVCPRVVNTHRRQGRTERVRW</sequence>
<comment type="caution">
    <text evidence="3">The sequence shown here is derived from an EMBL/GenBank/DDBJ whole genome shotgun (WGS) entry which is preliminary data.</text>
</comment>
<dbReference type="AlphaFoldDB" id="A0A554MUA6"/>
<dbReference type="InterPro" id="IPR015943">
    <property type="entry name" value="WD40/YVTN_repeat-like_dom_sf"/>
</dbReference>
<dbReference type="Pfam" id="PF13360">
    <property type="entry name" value="PQQ_2"/>
    <property type="match status" value="1"/>
</dbReference>
<dbReference type="SUPFAM" id="SSF50998">
    <property type="entry name" value="Quinoprotein alcohol dehydrogenase-like"/>
    <property type="match status" value="1"/>
</dbReference>
<evidence type="ECO:0000256" key="1">
    <source>
        <dbReference type="SAM" id="MobiDB-lite"/>
    </source>
</evidence>
<proteinExistence type="predicted"/>
<evidence type="ECO:0000259" key="2">
    <source>
        <dbReference type="Pfam" id="PF13360"/>
    </source>
</evidence>
<dbReference type="Proteomes" id="UP000319894">
    <property type="component" value="Unassembled WGS sequence"/>
</dbReference>
<feature type="domain" description="Pyrrolo-quinoline quinone repeat" evidence="2">
    <location>
        <begin position="22"/>
        <end position="98"/>
    </location>
</feature>
<dbReference type="InterPro" id="IPR002372">
    <property type="entry name" value="PQQ_rpt_dom"/>
</dbReference>